<gene>
    <name evidence="2" type="ORF">SDRG_15084</name>
</gene>
<evidence type="ECO:0000313" key="2">
    <source>
        <dbReference type="EMBL" id="EQC27074.1"/>
    </source>
</evidence>
<proteinExistence type="predicted"/>
<dbReference type="AlphaFoldDB" id="T0PNT7"/>
<evidence type="ECO:0000313" key="3">
    <source>
        <dbReference type="Proteomes" id="UP000030762"/>
    </source>
</evidence>
<feature type="coiled-coil region" evidence="1">
    <location>
        <begin position="21"/>
        <end position="55"/>
    </location>
</feature>
<accession>T0PNT7</accession>
<dbReference type="RefSeq" id="XP_008619468.1">
    <property type="nucleotide sequence ID" value="XM_008621246.1"/>
</dbReference>
<reference evidence="2 3" key="1">
    <citation type="submission" date="2012-04" db="EMBL/GenBank/DDBJ databases">
        <title>The Genome Sequence of Saprolegnia declina VS20.</title>
        <authorList>
            <consortium name="The Broad Institute Genome Sequencing Platform"/>
            <person name="Russ C."/>
            <person name="Nusbaum C."/>
            <person name="Tyler B."/>
            <person name="van West P."/>
            <person name="Dieguez-Uribeondo J."/>
            <person name="de Bruijn I."/>
            <person name="Tripathy S."/>
            <person name="Jiang R."/>
            <person name="Young S.K."/>
            <person name="Zeng Q."/>
            <person name="Gargeya S."/>
            <person name="Fitzgerald M."/>
            <person name="Haas B."/>
            <person name="Abouelleil A."/>
            <person name="Alvarado L."/>
            <person name="Arachchi H.M."/>
            <person name="Berlin A."/>
            <person name="Chapman S.B."/>
            <person name="Goldberg J."/>
            <person name="Griggs A."/>
            <person name="Gujja S."/>
            <person name="Hansen M."/>
            <person name="Howarth C."/>
            <person name="Imamovic A."/>
            <person name="Larimer J."/>
            <person name="McCowen C."/>
            <person name="Montmayeur A."/>
            <person name="Murphy C."/>
            <person name="Neiman D."/>
            <person name="Pearson M."/>
            <person name="Priest M."/>
            <person name="Roberts A."/>
            <person name="Saif S."/>
            <person name="Shea T."/>
            <person name="Sisk P."/>
            <person name="Sykes S."/>
            <person name="Wortman J."/>
            <person name="Nusbaum C."/>
            <person name="Birren B."/>
        </authorList>
    </citation>
    <scope>NUCLEOTIDE SEQUENCE [LARGE SCALE GENOMIC DNA]</scope>
    <source>
        <strain evidence="2 3">VS20</strain>
    </source>
</reference>
<dbReference type="VEuPathDB" id="FungiDB:SDRG_15084"/>
<keyword evidence="3" id="KW-1185">Reference proteome</keyword>
<sequence length="357" mass="39777">MPRQGKIAGLLNPDAAASDRKLRHERAKQRYDDEVASLRAKLAELTEQLEALTTARAGPRKSQSVWEGFARRQVIEHQEALRENTKLKHQIELHMELLQRLQGVLAQDRHDLLQLPSLDPSAVVSLSLDPSARRATVHAVLDQQFAQLPATYQKHGLTSSLDTWKQIVVRQGRHEIALEISYNLLVHASPSAVGDALCEIFAPAQRRVVSNGSAQLLESFDATTHLLERVYAVPGQRAINTHLATKSYRSVDGGHAFVQQAIGHDALFPLPPDTVIVRDVIFTTVERCEGGDARWKSFRHVHIPLDANAGGDLVEKLLSCYGDSIEVLTKALHRVLRSPRDLVESQGDLITFNHNYQ</sequence>
<organism evidence="2 3">
    <name type="scientific">Saprolegnia diclina (strain VS20)</name>
    <dbReference type="NCBI Taxonomy" id="1156394"/>
    <lineage>
        <taxon>Eukaryota</taxon>
        <taxon>Sar</taxon>
        <taxon>Stramenopiles</taxon>
        <taxon>Oomycota</taxon>
        <taxon>Saprolegniomycetes</taxon>
        <taxon>Saprolegniales</taxon>
        <taxon>Saprolegniaceae</taxon>
        <taxon>Saprolegnia</taxon>
    </lineage>
</organism>
<dbReference type="Proteomes" id="UP000030762">
    <property type="component" value="Unassembled WGS sequence"/>
</dbReference>
<dbReference type="EMBL" id="JH767215">
    <property type="protein sequence ID" value="EQC27074.1"/>
    <property type="molecule type" value="Genomic_DNA"/>
</dbReference>
<protein>
    <submittedName>
        <fullName evidence="2">Uncharacterized protein</fullName>
    </submittedName>
</protein>
<dbReference type="InParanoid" id="T0PNT7"/>
<dbReference type="OrthoDB" id="159479at2759"/>
<dbReference type="GeneID" id="19955811"/>
<name>T0PNT7_SAPDV</name>
<keyword evidence="1" id="KW-0175">Coiled coil</keyword>
<evidence type="ECO:0000256" key="1">
    <source>
        <dbReference type="SAM" id="Coils"/>
    </source>
</evidence>